<proteinExistence type="predicted"/>
<keyword evidence="4" id="KW-1185">Reference proteome</keyword>
<dbReference type="AlphaFoldDB" id="A0A4Z1DWY4"/>
<reference evidence="3 4" key="1">
    <citation type="submission" date="2018-11" db="EMBL/GenBank/DDBJ databases">
        <title>Complete genome sequencing of the Actinobacteria Serinibacter sp. K3-2.</title>
        <authorList>
            <person name="Rakitin A.L."/>
            <person name="Beletsky A.V."/>
            <person name="Mardanov A.V."/>
            <person name="Ravin N.V."/>
            <person name="Gromova A.S."/>
            <person name="Filippova S.N."/>
            <person name="Gal'Chenko V.F."/>
        </authorList>
    </citation>
    <scope>NUCLEOTIDE SEQUENCE [LARGE SCALE GENOMIC DNA]</scope>
    <source>
        <strain evidence="3 4">K3-2</strain>
    </source>
</reference>
<evidence type="ECO:0000256" key="1">
    <source>
        <dbReference type="SAM" id="MobiDB-lite"/>
    </source>
</evidence>
<keyword evidence="2" id="KW-0812">Transmembrane</keyword>
<comment type="caution">
    <text evidence="3">The sequence shown here is derived from an EMBL/GenBank/DDBJ whole genome shotgun (WGS) entry which is preliminary data.</text>
</comment>
<evidence type="ECO:0000313" key="3">
    <source>
        <dbReference type="EMBL" id="TGO04086.1"/>
    </source>
</evidence>
<gene>
    <name evidence="3" type="ORF">SERN_2677</name>
</gene>
<evidence type="ECO:0000313" key="4">
    <source>
        <dbReference type="Proteomes" id="UP000297318"/>
    </source>
</evidence>
<feature type="transmembrane region" description="Helical" evidence="2">
    <location>
        <begin position="67"/>
        <end position="87"/>
    </location>
</feature>
<dbReference type="EMBL" id="RHPJ01000004">
    <property type="protein sequence ID" value="TGO04086.1"/>
    <property type="molecule type" value="Genomic_DNA"/>
</dbReference>
<organism evidence="3 4">
    <name type="scientific">Serinibacter arcticus</name>
    <dbReference type="NCBI Taxonomy" id="1655435"/>
    <lineage>
        <taxon>Bacteria</taxon>
        <taxon>Bacillati</taxon>
        <taxon>Actinomycetota</taxon>
        <taxon>Actinomycetes</taxon>
        <taxon>Micrococcales</taxon>
        <taxon>Beutenbergiaceae</taxon>
        <taxon>Serinibacter</taxon>
    </lineage>
</organism>
<name>A0A4Z1DWY4_9MICO</name>
<dbReference type="InterPro" id="IPR019277">
    <property type="entry name" value="DUF2304"/>
</dbReference>
<dbReference type="RefSeq" id="WP_135850690.1">
    <property type="nucleotide sequence ID" value="NZ_RHPJ01000004.1"/>
</dbReference>
<sequence>MTGYLFAIALCLILIAFLVHLLRTRRLREKYAGLWIVVSLAVAVIAAFPGIPVRLATLVGVELPVNLLFAVALLVLLVVCIQLSIGVSSLDERVRTLTEELALLRLEAVPEEVTTAEGDEPSQRGGPGEHRP</sequence>
<keyword evidence="2" id="KW-0472">Membrane</keyword>
<dbReference type="Proteomes" id="UP000297318">
    <property type="component" value="Unassembled WGS sequence"/>
</dbReference>
<dbReference type="Pfam" id="PF10066">
    <property type="entry name" value="DUF2304"/>
    <property type="match status" value="1"/>
</dbReference>
<feature type="transmembrane region" description="Helical" evidence="2">
    <location>
        <begin position="6"/>
        <end position="22"/>
    </location>
</feature>
<accession>A0A4Z1DWY4</accession>
<feature type="transmembrane region" description="Helical" evidence="2">
    <location>
        <begin position="34"/>
        <end position="55"/>
    </location>
</feature>
<evidence type="ECO:0000256" key="2">
    <source>
        <dbReference type="SAM" id="Phobius"/>
    </source>
</evidence>
<keyword evidence="2" id="KW-1133">Transmembrane helix</keyword>
<protein>
    <submittedName>
        <fullName evidence="3">Putative integral membrane protein</fullName>
    </submittedName>
</protein>
<feature type="region of interest" description="Disordered" evidence="1">
    <location>
        <begin position="112"/>
        <end position="132"/>
    </location>
</feature>